<evidence type="ECO:0000256" key="2">
    <source>
        <dbReference type="ARBA" id="ARBA00022622"/>
    </source>
</evidence>
<dbReference type="SUPFAM" id="SSF57302">
    <property type="entry name" value="Snake toxin-like"/>
    <property type="match status" value="1"/>
</dbReference>
<keyword evidence="7" id="KW-0325">Glycoprotein</keyword>
<evidence type="ECO:0000256" key="8">
    <source>
        <dbReference type="ARBA" id="ARBA00023288"/>
    </source>
</evidence>
<feature type="chain" id="PRO_5045513793" description="Protein sleepless" evidence="9">
    <location>
        <begin position="26"/>
        <end position="145"/>
    </location>
</feature>
<dbReference type="InterPro" id="IPR031424">
    <property type="entry name" value="QVR-like"/>
</dbReference>
<keyword evidence="11" id="KW-1185">Reference proteome</keyword>
<comment type="caution">
    <text evidence="10">The sequence shown here is derived from an EMBL/GenBank/DDBJ whole genome shotgun (WGS) entry which is preliminary data.</text>
</comment>
<accession>A0ABQ7PZE2</accession>
<evidence type="ECO:0008006" key="12">
    <source>
        <dbReference type="Google" id="ProtNLM"/>
    </source>
</evidence>
<reference evidence="10 11" key="1">
    <citation type="submission" date="2021-06" db="EMBL/GenBank/DDBJ databases">
        <title>A haploid diamondback moth (Plutella xylostella L.) genome assembly resolves 31 chromosomes and identifies a diamide resistance mutation.</title>
        <authorList>
            <person name="Ward C.M."/>
            <person name="Perry K.D."/>
            <person name="Baker G."/>
            <person name="Powis K."/>
            <person name="Heckel D.G."/>
            <person name="Baxter S.W."/>
        </authorList>
    </citation>
    <scope>NUCLEOTIDE SEQUENCE [LARGE SCALE GENOMIC DNA]</scope>
    <source>
        <strain evidence="10 11">LV</strain>
        <tissue evidence="10">Single pupa</tissue>
    </source>
</reference>
<gene>
    <name evidence="10" type="ORF">JYU34_019949</name>
</gene>
<evidence type="ECO:0000256" key="6">
    <source>
        <dbReference type="ARBA" id="ARBA00023136"/>
    </source>
</evidence>
<evidence type="ECO:0000256" key="5">
    <source>
        <dbReference type="ARBA" id="ARBA00022989"/>
    </source>
</evidence>
<proteinExistence type="predicted"/>
<dbReference type="EMBL" id="JAHIBW010000027">
    <property type="protein sequence ID" value="KAG7297023.1"/>
    <property type="molecule type" value="Genomic_DNA"/>
</dbReference>
<name>A0ABQ7PZE2_PLUXY</name>
<sequence>MKSFLNVPVIVYFISLMGFVKQASSILCYDCNSLFDPRCGTPFDPFSLGVVNCSLRDAPDHLPDALPALCRTMKMDIYGKVRIVRGCGYITDPASDDQPCQRKANSDQLFITYCSCTTDLCNNARAIQGSALAAIVVGLTLILAR</sequence>
<dbReference type="Proteomes" id="UP000823941">
    <property type="component" value="Chromosome 27"/>
</dbReference>
<evidence type="ECO:0000256" key="1">
    <source>
        <dbReference type="ARBA" id="ARBA00004589"/>
    </source>
</evidence>
<evidence type="ECO:0000256" key="7">
    <source>
        <dbReference type="ARBA" id="ARBA00023180"/>
    </source>
</evidence>
<organism evidence="10 11">
    <name type="scientific">Plutella xylostella</name>
    <name type="common">Diamondback moth</name>
    <name type="synonym">Plutella maculipennis</name>
    <dbReference type="NCBI Taxonomy" id="51655"/>
    <lineage>
        <taxon>Eukaryota</taxon>
        <taxon>Metazoa</taxon>
        <taxon>Ecdysozoa</taxon>
        <taxon>Arthropoda</taxon>
        <taxon>Hexapoda</taxon>
        <taxon>Insecta</taxon>
        <taxon>Pterygota</taxon>
        <taxon>Neoptera</taxon>
        <taxon>Endopterygota</taxon>
        <taxon>Lepidoptera</taxon>
        <taxon>Glossata</taxon>
        <taxon>Ditrysia</taxon>
        <taxon>Yponomeutoidea</taxon>
        <taxon>Plutellidae</taxon>
        <taxon>Plutella</taxon>
    </lineage>
</organism>
<evidence type="ECO:0000256" key="4">
    <source>
        <dbReference type="ARBA" id="ARBA00022729"/>
    </source>
</evidence>
<dbReference type="InterPro" id="IPR050975">
    <property type="entry name" value="Sleep_regulator"/>
</dbReference>
<dbReference type="Pfam" id="PF17064">
    <property type="entry name" value="QVR"/>
    <property type="match status" value="1"/>
</dbReference>
<dbReference type="PANTHER" id="PTHR33562">
    <property type="entry name" value="ATILLA, ISOFORM B-RELATED-RELATED"/>
    <property type="match status" value="1"/>
</dbReference>
<evidence type="ECO:0000313" key="10">
    <source>
        <dbReference type="EMBL" id="KAG7297023.1"/>
    </source>
</evidence>
<keyword evidence="3" id="KW-0812">Transmembrane</keyword>
<keyword evidence="5" id="KW-1133">Transmembrane helix</keyword>
<evidence type="ECO:0000313" key="11">
    <source>
        <dbReference type="Proteomes" id="UP000823941"/>
    </source>
</evidence>
<feature type="signal peptide" evidence="9">
    <location>
        <begin position="1"/>
        <end position="25"/>
    </location>
</feature>
<comment type="subcellular location">
    <subcellularLocation>
        <location evidence="1">Membrane</location>
        <topology evidence="1">Lipid-anchor</topology>
        <topology evidence="1">GPI-anchor</topology>
    </subcellularLocation>
</comment>
<protein>
    <recommendedName>
        <fullName evidence="12">Protein sleepless</fullName>
    </recommendedName>
</protein>
<keyword evidence="8" id="KW-0449">Lipoprotein</keyword>
<evidence type="ECO:0000256" key="3">
    <source>
        <dbReference type="ARBA" id="ARBA00022692"/>
    </source>
</evidence>
<keyword evidence="6" id="KW-0472">Membrane</keyword>
<evidence type="ECO:0000256" key="9">
    <source>
        <dbReference type="SAM" id="SignalP"/>
    </source>
</evidence>
<dbReference type="InterPro" id="IPR045860">
    <property type="entry name" value="Snake_toxin-like_sf"/>
</dbReference>
<keyword evidence="2" id="KW-0336">GPI-anchor</keyword>
<keyword evidence="4 9" id="KW-0732">Signal</keyword>
<dbReference type="PANTHER" id="PTHR33562:SF17">
    <property type="entry name" value="PROTEIN QUIVER"/>
    <property type="match status" value="1"/>
</dbReference>